<gene>
    <name evidence="2" type="ORF">ANCDUO_05590</name>
</gene>
<feature type="region of interest" description="Disordered" evidence="1">
    <location>
        <begin position="1"/>
        <end position="42"/>
    </location>
</feature>
<feature type="compositionally biased region" description="Basic and acidic residues" evidence="1">
    <location>
        <begin position="1"/>
        <end position="29"/>
    </location>
</feature>
<name>A0A0C2GS16_9BILA</name>
<dbReference type="AlphaFoldDB" id="A0A0C2GS16"/>
<dbReference type="OrthoDB" id="10488845at2759"/>
<keyword evidence="3" id="KW-1185">Reference proteome</keyword>
<dbReference type="EMBL" id="KN728246">
    <property type="protein sequence ID" value="KIH64100.1"/>
    <property type="molecule type" value="Genomic_DNA"/>
</dbReference>
<evidence type="ECO:0000313" key="3">
    <source>
        <dbReference type="Proteomes" id="UP000054047"/>
    </source>
</evidence>
<accession>A0A0C2GS16</accession>
<evidence type="ECO:0000313" key="2">
    <source>
        <dbReference type="EMBL" id="KIH64100.1"/>
    </source>
</evidence>
<feature type="non-terminal residue" evidence="2">
    <location>
        <position position="111"/>
    </location>
</feature>
<organism evidence="2 3">
    <name type="scientific">Ancylostoma duodenale</name>
    <dbReference type="NCBI Taxonomy" id="51022"/>
    <lineage>
        <taxon>Eukaryota</taxon>
        <taxon>Metazoa</taxon>
        <taxon>Ecdysozoa</taxon>
        <taxon>Nematoda</taxon>
        <taxon>Chromadorea</taxon>
        <taxon>Rhabditida</taxon>
        <taxon>Rhabditina</taxon>
        <taxon>Rhabditomorpha</taxon>
        <taxon>Strongyloidea</taxon>
        <taxon>Ancylostomatidae</taxon>
        <taxon>Ancylostomatinae</taxon>
        <taxon>Ancylostoma</taxon>
    </lineage>
</organism>
<evidence type="ECO:0000256" key="1">
    <source>
        <dbReference type="SAM" id="MobiDB-lite"/>
    </source>
</evidence>
<protein>
    <submittedName>
        <fullName evidence="2">Uncharacterized protein</fullName>
    </submittedName>
</protein>
<dbReference type="Proteomes" id="UP000054047">
    <property type="component" value="Unassembled WGS sequence"/>
</dbReference>
<reference evidence="2 3" key="1">
    <citation type="submission" date="2013-12" db="EMBL/GenBank/DDBJ databases">
        <title>Draft genome of the parsitic nematode Ancylostoma duodenale.</title>
        <authorList>
            <person name="Mitreva M."/>
        </authorList>
    </citation>
    <scope>NUCLEOTIDE SEQUENCE [LARGE SCALE GENOMIC DNA]</scope>
    <source>
        <strain evidence="2 3">Zhejiang</strain>
    </source>
</reference>
<proteinExistence type="predicted"/>
<sequence>MDRISETKQDQEETKRDATTTDAPKEKSSPQHANMNGRAVKTKKTAEGLAGLYDSDEDDANAKDGGLDALFLVRNKPEEIEQYIIHLRKMLLEGEGETVIEIGVPIELGGK</sequence>